<dbReference type="EMBL" id="BPLQ01013825">
    <property type="protein sequence ID" value="GIY75114.1"/>
    <property type="molecule type" value="Genomic_DNA"/>
</dbReference>
<dbReference type="Proteomes" id="UP001054837">
    <property type="component" value="Unassembled WGS sequence"/>
</dbReference>
<accession>A0AAV4VYW4</accession>
<evidence type="ECO:0000256" key="1">
    <source>
        <dbReference type="SAM" id="Phobius"/>
    </source>
</evidence>
<keyword evidence="3" id="KW-1185">Reference proteome</keyword>
<keyword evidence="1" id="KW-0472">Membrane</keyword>
<evidence type="ECO:0000313" key="3">
    <source>
        <dbReference type="Proteomes" id="UP001054837"/>
    </source>
</evidence>
<feature type="transmembrane region" description="Helical" evidence="1">
    <location>
        <begin position="79"/>
        <end position="99"/>
    </location>
</feature>
<name>A0AAV4VYW4_9ARAC</name>
<keyword evidence="1" id="KW-1133">Transmembrane helix</keyword>
<protein>
    <submittedName>
        <fullName evidence="2">Uncharacterized protein</fullName>
    </submittedName>
</protein>
<sequence>MTTTVISRLPNLSIRTLNDPLIDVSEVEGKGSSRVTDRVTDPNRLFFQYKSENLSHPSSHCISTQGISRTSKMVSAKKMVCFLVILAILGTLIVEPVTAHHHHRQGNIVELLAAGIVAKMLSEHKHHGCHHG</sequence>
<comment type="caution">
    <text evidence="2">The sequence shown here is derived from an EMBL/GenBank/DDBJ whole genome shotgun (WGS) entry which is preliminary data.</text>
</comment>
<proteinExistence type="predicted"/>
<evidence type="ECO:0000313" key="2">
    <source>
        <dbReference type="EMBL" id="GIY75114.1"/>
    </source>
</evidence>
<keyword evidence="1" id="KW-0812">Transmembrane</keyword>
<gene>
    <name evidence="2" type="ORF">CDAR_372051</name>
</gene>
<reference evidence="2 3" key="1">
    <citation type="submission" date="2021-06" db="EMBL/GenBank/DDBJ databases">
        <title>Caerostris darwini draft genome.</title>
        <authorList>
            <person name="Kono N."/>
            <person name="Arakawa K."/>
        </authorList>
    </citation>
    <scope>NUCLEOTIDE SEQUENCE [LARGE SCALE GENOMIC DNA]</scope>
</reference>
<organism evidence="2 3">
    <name type="scientific">Caerostris darwini</name>
    <dbReference type="NCBI Taxonomy" id="1538125"/>
    <lineage>
        <taxon>Eukaryota</taxon>
        <taxon>Metazoa</taxon>
        <taxon>Ecdysozoa</taxon>
        <taxon>Arthropoda</taxon>
        <taxon>Chelicerata</taxon>
        <taxon>Arachnida</taxon>
        <taxon>Araneae</taxon>
        <taxon>Araneomorphae</taxon>
        <taxon>Entelegynae</taxon>
        <taxon>Araneoidea</taxon>
        <taxon>Araneidae</taxon>
        <taxon>Caerostris</taxon>
    </lineage>
</organism>
<dbReference type="AlphaFoldDB" id="A0AAV4VYW4"/>